<keyword evidence="3" id="KW-1185">Reference proteome</keyword>
<reference evidence="2 3" key="1">
    <citation type="submission" date="2019-01" db="EMBL/GenBank/DDBJ databases">
        <authorList>
            <person name="Chen W.-M."/>
        </authorList>
    </citation>
    <scope>NUCLEOTIDE SEQUENCE [LARGE SCALE GENOMIC DNA]</scope>
    <source>
        <strain evidence="2 3">CCP-6</strain>
    </source>
</reference>
<dbReference type="OrthoDB" id="1685143at2"/>
<feature type="domain" description="Phage tail assembly chaperone-like" evidence="1">
    <location>
        <begin position="64"/>
        <end position="121"/>
    </location>
</feature>
<dbReference type="Gene3D" id="6.10.140.1310">
    <property type="match status" value="1"/>
</dbReference>
<evidence type="ECO:0000313" key="2">
    <source>
        <dbReference type="EMBL" id="RVT95264.1"/>
    </source>
</evidence>
<dbReference type="EMBL" id="SACL01000006">
    <property type="protein sequence ID" value="RVT95264.1"/>
    <property type="molecule type" value="Genomic_DNA"/>
</dbReference>
<dbReference type="AlphaFoldDB" id="A0A437MC91"/>
<comment type="caution">
    <text evidence="2">The sequence shown here is derived from an EMBL/GenBank/DDBJ whole genome shotgun (WGS) entry which is preliminary data.</text>
</comment>
<dbReference type="InterPro" id="IPR031893">
    <property type="entry name" value="Phage_tail_APC"/>
</dbReference>
<dbReference type="Pfam" id="PF16778">
    <property type="entry name" value="Phage_tail_APC"/>
    <property type="match status" value="1"/>
</dbReference>
<organism evidence="2 3">
    <name type="scientific">Rhodovarius crocodyli</name>
    <dbReference type="NCBI Taxonomy" id="1979269"/>
    <lineage>
        <taxon>Bacteria</taxon>
        <taxon>Pseudomonadati</taxon>
        <taxon>Pseudomonadota</taxon>
        <taxon>Alphaproteobacteria</taxon>
        <taxon>Acetobacterales</taxon>
        <taxon>Roseomonadaceae</taxon>
        <taxon>Rhodovarius</taxon>
    </lineage>
</organism>
<protein>
    <submittedName>
        <fullName evidence="2">Phage tail protein</fullName>
    </submittedName>
</protein>
<accession>A0A437MC91</accession>
<evidence type="ECO:0000259" key="1">
    <source>
        <dbReference type="Pfam" id="PF16778"/>
    </source>
</evidence>
<gene>
    <name evidence="2" type="ORF">EOD42_16910</name>
</gene>
<name>A0A437MC91_9PROT</name>
<sequence length="122" mass="13076">MDVFWSATARGFFLAGTQPSDAVAVTPEQHRQLLAGQAAGQEIAANEDGAPVLRDPVPPAMTADEARAQRDRRLAASDWTQIADSPLAAPERAAWATYRQALRDVPEQEGFPAAVTWPDPPG</sequence>
<proteinExistence type="predicted"/>
<dbReference type="RefSeq" id="WP_127788752.1">
    <property type="nucleotide sequence ID" value="NZ_SACL01000006.1"/>
</dbReference>
<evidence type="ECO:0000313" key="3">
    <source>
        <dbReference type="Proteomes" id="UP000282957"/>
    </source>
</evidence>
<dbReference type="Proteomes" id="UP000282957">
    <property type="component" value="Unassembled WGS sequence"/>
</dbReference>